<evidence type="ECO:0000259" key="9">
    <source>
        <dbReference type="PROSITE" id="PS50017"/>
    </source>
</evidence>
<dbReference type="EMBL" id="JAVHJS010000020">
    <property type="protein sequence ID" value="KAK2825338.1"/>
    <property type="molecule type" value="Genomic_DNA"/>
</dbReference>
<evidence type="ECO:0000256" key="6">
    <source>
        <dbReference type="PROSITE-ProRule" id="PRU00206"/>
    </source>
</evidence>
<dbReference type="InterPro" id="IPR052493">
    <property type="entry name" value="TNFRSF1A"/>
</dbReference>
<dbReference type="GO" id="GO:0006954">
    <property type="term" value="P:inflammatory response"/>
    <property type="evidence" value="ECO:0007669"/>
    <property type="project" value="TreeGrafter"/>
</dbReference>
<evidence type="ECO:0000256" key="3">
    <source>
        <dbReference type="ARBA" id="ARBA00022737"/>
    </source>
</evidence>
<keyword evidence="7" id="KW-1133">Transmembrane helix</keyword>
<feature type="domain" description="Death" evidence="9">
    <location>
        <begin position="294"/>
        <end position="376"/>
    </location>
</feature>
<dbReference type="InterPro" id="IPR011029">
    <property type="entry name" value="DEATH-like_dom_sf"/>
</dbReference>
<dbReference type="Gene3D" id="2.10.50.10">
    <property type="entry name" value="Tumor Necrosis Factor Receptor, subunit A, domain 2"/>
    <property type="match status" value="1"/>
</dbReference>
<dbReference type="InterPro" id="IPR000488">
    <property type="entry name" value="Death_dom"/>
</dbReference>
<evidence type="ECO:0000256" key="4">
    <source>
        <dbReference type="ARBA" id="ARBA00023157"/>
    </source>
</evidence>
<proteinExistence type="predicted"/>
<evidence type="ECO:0000313" key="11">
    <source>
        <dbReference type="EMBL" id="KAK2825338.1"/>
    </source>
</evidence>
<dbReference type="PROSITE" id="PS50017">
    <property type="entry name" value="DEATH_DOMAIN"/>
    <property type="match status" value="1"/>
</dbReference>
<name>A0AA88LW10_TACVA</name>
<feature type="chain" id="PRO_5041740373" description="Tumor necrosis factor receptor superfamily member 1A-like" evidence="8">
    <location>
        <begin position="22"/>
        <end position="384"/>
    </location>
</feature>
<evidence type="ECO:0000256" key="5">
    <source>
        <dbReference type="ARBA" id="ARBA00023180"/>
    </source>
</evidence>
<keyword evidence="3" id="KW-0677">Repeat</keyword>
<keyword evidence="12" id="KW-1185">Reference proteome</keyword>
<feature type="repeat" description="TNFR-Cys" evidence="6">
    <location>
        <begin position="60"/>
        <end position="100"/>
    </location>
</feature>
<feature type="disulfide bond" evidence="6">
    <location>
        <begin position="61"/>
        <end position="76"/>
    </location>
</feature>
<dbReference type="SMART" id="SM00005">
    <property type="entry name" value="DEATH"/>
    <property type="match status" value="1"/>
</dbReference>
<evidence type="ECO:0000256" key="2">
    <source>
        <dbReference type="ARBA" id="ARBA00022729"/>
    </source>
</evidence>
<organism evidence="11 12">
    <name type="scientific">Tachysurus vachellii</name>
    <name type="common">Darkbarbel catfish</name>
    <name type="synonym">Pelteobagrus vachellii</name>
    <dbReference type="NCBI Taxonomy" id="175792"/>
    <lineage>
        <taxon>Eukaryota</taxon>
        <taxon>Metazoa</taxon>
        <taxon>Chordata</taxon>
        <taxon>Craniata</taxon>
        <taxon>Vertebrata</taxon>
        <taxon>Euteleostomi</taxon>
        <taxon>Actinopterygii</taxon>
        <taxon>Neopterygii</taxon>
        <taxon>Teleostei</taxon>
        <taxon>Ostariophysi</taxon>
        <taxon>Siluriformes</taxon>
        <taxon>Bagridae</taxon>
        <taxon>Tachysurus</taxon>
    </lineage>
</organism>
<feature type="disulfide bond" evidence="6">
    <location>
        <begin position="82"/>
        <end position="100"/>
    </location>
</feature>
<dbReference type="InterPro" id="IPR001368">
    <property type="entry name" value="TNFR/NGFR_Cys_rich_reg"/>
</dbReference>
<dbReference type="GO" id="GO:0043120">
    <property type="term" value="F:tumor necrosis factor binding"/>
    <property type="evidence" value="ECO:0007669"/>
    <property type="project" value="TreeGrafter"/>
</dbReference>
<keyword evidence="2 8" id="KW-0732">Signal</keyword>
<dbReference type="GO" id="GO:0045121">
    <property type="term" value="C:membrane raft"/>
    <property type="evidence" value="ECO:0007669"/>
    <property type="project" value="TreeGrafter"/>
</dbReference>
<keyword evidence="1" id="KW-0053">Apoptosis</keyword>
<protein>
    <recommendedName>
        <fullName evidence="13">Tumor necrosis factor receptor superfamily member 1A-like</fullName>
    </recommendedName>
</protein>
<evidence type="ECO:0000259" key="10">
    <source>
        <dbReference type="PROSITE" id="PS50050"/>
    </source>
</evidence>
<dbReference type="SUPFAM" id="SSF47986">
    <property type="entry name" value="DEATH domain"/>
    <property type="match status" value="1"/>
</dbReference>
<dbReference type="Gene3D" id="1.10.533.10">
    <property type="entry name" value="Death Domain, Fas"/>
    <property type="match status" value="1"/>
</dbReference>
<feature type="domain" description="TNFR-Cys" evidence="10">
    <location>
        <begin position="60"/>
        <end position="100"/>
    </location>
</feature>
<evidence type="ECO:0000256" key="1">
    <source>
        <dbReference type="ARBA" id="ARBA00022703"/>
    </source>
</evidence>
<keyword evidence="5" id="KW-0325">Glycoprotein</keyword>
<evidence type="ECO:0008006" key="13">
    <source>
        <dbReference type="Google" id="ProtNLM"/>
    </source>
</evidence>
<dbReference type="Proteomes" id="UP001187315">
    <property type="component" value="Unassembled WGS sequence"/>
</dbReference>
<keyword evidence="4 6" id="KW-1015">Disulfide bond</keyword>
<dbReference type="PANTHER" id="PTHR46861:SF1">
    <property type="entry name" value="TUMOR NECROSIS FACTOR RECEPTOR SUPERFAMILY MEMBER 1A"/>
    <property type="match status" value="1"/>
</dbReference>
<evidence type="ECO:0000256" key="7">
    <source>
        <dbReference type="SAM" id="Phobius"/>
    </source>
</evidence>
<evidence type="ECO:0000313" key="12">
    <source>
        <dbReference type="Proteomes" id="UP001187315"/>
    </source>
</evidence>
<sequence>MSQVFMVFALIAASLCYSGDCLDKCSRPLPDNQMLTTTQCLAGYYKKRTCPDSKEILCEKCGKDKYTEFNNTVYDCMPCNVCKTNEIIKSECTNQKNRECACKAGLYLSYDLPNLRNCENCTRCKNCSTCPECEGNCGREICGIGLFRDQMGKCQSCAEHHCIDKSCESFCHKVPVPTTKWIMALVIILTILLLLGHFALFCFVCATSKRRELCRWAPKKYVNERPNDHDEVPLNTLPDQPAGQLIYLPKNMIPGSVVKDPGTIDLDGIRQTTASLGDIKEPTTAEAEKEMWPAPVLYTIIRQVPVRRWKEFLRLLSLTDDQMERVELEARGSYLELQYQMLRLWTQMSGACLENIYSTLHYMDLSGCAEDLKENLQQLQGTLV</sequence>
<evidence type="ECO:0000256" key="8">
    <source>
        <dbReference type="SAM" id="SignalP"/>
    </source>
</evidence>
<dbReference type="SUPFAM" id="SSF57586">
    <property type="entry name" value="TNF receptor-like"/>
    <property type="match status" value="2"/>
</dbReference>
<dbReference type="GO" id="GO:0006915">
    <property type="term" value="P:apoptotic process"/>
    <property type="evidence" value="ECO:0007669"/>
    <property type="project" value="UniProtKB-KW"/>
</dbReference>
<feature type="transmembrane region" description="Helical" evidence="7">
    <location>
        <begin position="181"/>
        <end position="206"/>
    </location>
</feature>
<keyword evidence="7" id="KW-0812">Transmembrane</keyword>
<feature type="disulfide bond" evidence="6">
    <location>
        <begin position="79"/>
        <end position="92"/>
    </location>
</feature>
<dbReference type="GO" id="GO:0005031">
    <property type="term" value="F:tumor necrosis factor receptor activity"/>
    <property type="evidence" value="ECO:0007669"/>
    <property type="project" value="TreeGrafter"/>
</dbReference>
<keyword evidence="7" id="KW-0472">Membrane</keyword>
<gene>
    <name evidence="11" type="ORF">Q7C36_019265</name>
</gene>
<dbReference type="GO" id="GO:0043235">
    <property type="term" value="C:receptor complex"/>
    <property type="evidence" value="ECO:0007669"/>
    <property type="project" value="TreeGrafter"/>
</dbReference>
<dbReference type="PROSITE" id="PS50050">
    <property type="entry name" value="TNFR_NGFR_2"/>
    <property type="match status" value="1"/>
</dbReference>
<dbReference type="AlphaFoldDB" id="A0AA88LW10"/>
<comment type="caution">
    <text evidence="11">The sequence shown here is derived from an EMBL/GenBank/DDBJ whole genome shotgun (WGS) entry which is preliminary data.</text>
</comment>
<dbReference type="PANTHER" id="PTHR46861">
    <property type="entry name" value="TUMOR NECROSIS FACTOR RECEPTOR SUPERFAMILY MEMBER 1A"/>
    <property type="match status" value="1"/>
</dbReference>
<dbReference type="Pfam" id="PF00531">
    <property type="entry name" value="Death"/>
    <property type="match status" value="1"/>
</dbReference>
<accession>A0AA88LW10</accession>
<reference evidence="11" key="1">
    <citation type="submission" date="2023-08" db="EMBL/GenBank/DDBJ databases">
        <title>Pelteobagrus vachellii genome.</title>
        <authorList>
            <person name="Liu H."/>
        </authorList>
    </citation>
    <scope>NUCLEOTIDE SEQUENCE</scope>
    <source>
        <strain evidence="11">PRFRI_2022a</strain>
        <tissue evidence="11">Muscle</tissue>
    </source>
</reference>
<feature type="signal peptide" evidence="8">
    <location>
        <begin position="1"/>
        <end position="21"/>
    </location>
</feature>